<keyword evidence="6 15" id="KW-0732">Signal</keyword>
<dbReference type="GO" id="GO:0005231">
    <property type="term" value="F:excitatory extracellular ligand-gated monoatomic ion channel activity"/>
    <property type="evidence" value="ECO:0000318"/>
    <property type="project" value="GO_Central"/>
</dbReference>
<evidence type="ECO:0000256" key="6">
    <source>
        <dbReference type="ARBA" id="ARBA00022729"/>
    </source>
</evidence>
<evidence type="ECO:0000256" key="9">
    <source>
        <dbReference type="ARBA" id="ARBA00023136"/>
    </source>
</evidence>
<evidence type="ECO:0000256" key="12">
    <source>
        <dbReference type="ARBA" id="ARBA00023303"/>
    </source>
</evidence>
<dbReference type="GO" id="GO:0005886">
    <property type="term" value="C:plasma membrane"/>
    <property type="evidence" value="ECO:0007669"/>
    <property type="project" value="UniProtKB-SubCell"/>
</dbReference>
<feature type="transmembrane region" description="Helical" evidence="14">
    <location>
        <begin position="325"/>
        <end position="346"/>
    </location>
</feature>
<evidence type="ECO:0000313" key="19">
    <source>
        <dbReference type="RefSeq" id="XP_035679057.1"/>
    </source>
</evidence>
<dbReference type="SUPFAM" id="SSF90112">
    <property type="entry name" value="Neurotransmitter-gated ion-channel transmembrane pore"/>
    <property type="match status" value="1"/>
</dbReference>
<dbReference type="CDD" id="cd19049">
    <property type="entry name" value="LGIC_TM_anion"/>
    <property type="match status" value="1"/>
</dbReference>
<dbReference type="InterPro" id="IPR038050">
    <property type="entry name" value="Neuro_actylchol_rec"/>
</dbReference>
<reference evidence="19" key="2">
    <citation type="submission" date="2025-08" db="UniProtKB">
        <authorList>
            <consortium name="RefSeq"/>
        </authorList>
    </citation>
    <scope>IDENTIFICATION</scope>
    <source>
        <strain evidence="19">S238N-H82</strain>
        <tissue evidence="19">Testes</tissue>
    </source>
</reference>
<dbReference type="SUPFAM" id="SSF63712">
    <property type="entry name" value="Nicotinic receptor ligand binding domain-like"/>
    <property type="match status" value="1"/>
</dbReference>
<protein>
    <submittedName>
        <fullName evidence="19">Glutamate-gated chloride channel subunit beta-like</fullName>
    </submittedName>
</protein>
<dbReference type="OMA" id="DACTRMK"/>
<keyword evidence="7 14" id="KW-1133">Transmembrane helix</keyword>
<dbReference type="InterPro" id="IPR006201">
    <property type="entry name" value="Neur_channel"/>
</dbReference>
<dbReference type="GO" id="GO:0004888">
    <property type="term" value="F:transmembrane signaling receptor activity"/>
    <property type="evidence" value="ECO:0007669"/>
    <property type="project" value="InterPro"/>
</dbReference>
<keyword evidence="8" id="KW-0406">Ion transport</keyword>
<dbReference type="Proteomes" id="UP000001554">
    <property type="component" value="Chromosome 6"/>
</dbReference>
<evidence type="ECO:0000256" key="8">
    <source>
        <dbReference type="ARBA" id="ARBA00023065"/>
    </source>
</evidence>
<name>A0A9J7LA74_BRAFL</name>
<evidence type="ECO:0000256" key="15">
    <source>
        <dbReference type="SAM" id="SignalP"/>
    </source>
</evidence>
<dbReference type="Pfam" id="PF02932">
    <property type="entry name" value="Neur_chan_memb"/>
    <property type="match status" value="1"/>
</dbReference>
<gene>
    <name evidence="19" type="primary">LOC118417572</name>
</gene>
<keyword evidence="18" id="KW-1185">Reference proteome</keyword>
<dbReference type="InterPro" id="IPR006029">
    <property type="entry name" value="Neurotrans-gated_channel_TM"/>
</dbReference>
<organism evidence="18 19">
    <name type="scientific">Branchiostoma floridae</name>
    <name type="common">Florida lancelet</name>
    <name type="synonym">Amphioxus</name>
    <dbReference type="NCBI Taxonomy" id="7739"/>
    <lineage>
        <taxon>Eukaryota</taxon>
        <taxon>Metazoa</taxon>
        <taxon>Chordata</taxon>
        <taxon>Cephalochordata</taxon>
        <taxon>Leptocardii</taxon>
        <taxon>Amphioxiformes</taxon>
        <taxon>Branchiostomatidae</taxon>
        <taxon>Branchiostoma</taxon>
    </lineage>
</organism>
<reference evidence="18" key="1">
    <citation type="journal article" date="2020" name="Nat. Ecol. Evol.">
        <title>Deeply conserved synteny resolves early events in vertebrate evolution.</title>
        <authorList>
            <person name="Simakov O."/>
            <person name="Marletaz F."/>
            <person name="Yue J.X."/>
            <person name="O'Connell B."/>
            <person name="Jenkins J."/>
            <person name="Brandt A."/>
            <person name="Calef R."/>
            <person name="Tung C.H."/>
            <person name="Huang T.K."/>
            <person name="Schmutz J."/>
            <person name="Satoh N."/>
            <person name="Yu J.K."/>
            <person name="Putnam N.H."/>
            <person name="Green R.E."/>
            <person name="Rokhsar D.S."/>
        </authorList>
    </citation>
    <scope>NUCLEOTIDE SEQUENCE [LARGE SCALE GENOMIC DNA]</scope>
    <source>
        <strain evidence="18">S238N-H82</strain>
    </source>
</reference>
<dbReference type="AlphaFoldDB" id="A0A9J7LA74"/>
<evidence type="ECO:0000256" key="10">
    <source>
        <dbReference type="ARBA" id="ARBA00023173"/>
    </source>
</evidence>
<evidence type="ECO:0000256" key="5">
    <source>
        <dbReference type="ARBA" id="ARBA00022692"/>
    </source>
</evidence>
<sequence length="468" mass="52745">MEMAVLLMFMLLVPKALSQDGGRPDNDQASFQSNETATPTINDMPYISTSVSVPENYSHMEPPPTENGQVDMNCSVIILSLDTVTQYKILRDTAFYIDFVLACQWRDTRLLQARPGNDTGSSYIQGNIWRPTIQTSVLSKEYQNRVDFFPPVLLYDGSVILAQKFSLNQACLMNLRHYPHDLQCCAVALSTYGGVKAMWNEPMYWLPDSSVVATLMSTVRSDFLIDGINYTSYVGSYFGPSNVCSYQRGFCDYQGSDACTRMKCTDADNLHKHECIKCNHFGGRCAPPTLKECFNNTSRGLSTKNMLSSTTLEFKLLLRRHAEYGFIYAYAPTSGIVVLSWISFWLDPRSAPARTGLGVTTVLTMISMNMRTTDAELGYIRAIDVWLFVCKNFVCFALMEYAVVNFLVTSSPPEPKVVQHNMETEHIDDDLLGNREKGFKSLLRDDKNKHDPSKFDDDTDSKNKPNDT</sequence>
<keyword evidence="11" id="KW-0868">Chloride</keyword>
<dbReference type="GeneID" id="118417572"/>
<evidence type="ECO:0000259" key="16">
    <source>
        <dbReference type="Pfam" id="PF02931"/>
    </source>
</evidence>
<dbReference type="Gene3D" id="1.20.58.390">
    <property type="entry name" value="Neurotransmitter-gated ion-channel transmembrane domain"/>
    <property type="match status" value="1"/>
</dbReference>
<dbReference type="GO" id="GO:0034707">
    <property type="term" value="C:chloride channel complex"/>
    <property type="evidence" value="ECO:0007669"/>
    <property type="project" value="UniProtKB-KW"/>
</dbReference>
<feature type="region of interest" description="Disordered" evidence="13">
    <location>
        <begin position="442"/>
        <end position="468"/>
    </location>
</feature>
<evidence type="ECO:0000256" key="2">
    <source>
        <dbReference type="ARBA" id="ARBA00004236"/>
    </source>
</evidence>
<keyword evidence="4" id="KW-1003">Cell membrane</keyword>
<dbReference type="InterPro" id="IPR006028">
    <property type="entry name" value="GABAA/Glycine_rcpt"/>
</dbReference>
<evidence type="ECO:0000256" key="7">
    <source>
        <dbReference type="ARBA" id="ARBA00022989"/>
    </source>
</evidence>
<evidence type="ECO:0000256" key="11">
    <source>
        <dbReference type="ARBA" id="ARBA00023214"/>
    </source>
</evidence>
<dbReference type="InterPro" id="IPR006202">
    <property type="entry name" value="Neur_chan_lig-bd"/>
</dbReference>
<dbReference type="RefSeq" id="XP_035679057.1">
    <property type="nucleotide sequence ID" value="XM_035823164.1"/>
</dbReference>
<dbReference type="InterPro" id="IPR036734">
    <property type="entry name" value="Neur_chan_lig-bd_sf"/>
</dbReference>
<evidence type="ECO:0000259" key="17">
    <source>
        <dbReference type="Pfam" id="PF02932"/>
    </source>
</evidence>
<accession>A0A9J7LA74</accession>
<dbReference type="Gene3D" id="2.70.170.10">
    <property type="entry name" value="Neurotransmitter-gated ion-channel ligand-binding domain"/>
    <property type="match status" value="1"/>
</dbReference>
<keyword evidence="3" id="KW-0813">Transport</keyword>
<dbReference type="InterPro" id="IPR036719">
    <property type="entry name" value="Neuro-gated_channel_TM_sf"/>
</dbReference>
<dbReference type="Pfam" id="PF02931">
    <property type="entry name" value="Neur_chan_LBD"/>
    <property type="match status" value="1"/>
</dbReference>
<proteinExistence type="predicted"/>
<evidence type="ECO:0000256" key="1">
    <source>
        <dbReference type="ARBA" id="ARBA00004141"/>
    </source>
</evidence>
<feature type="domain" description="Neurotransmitter-gated ion-channel transmembrane" evidence="17">
    <location>
        <begin position="330"/>
        <end position="415"/>
    </location>
</feature>
<keyword evidence="12" id="KW-0407">Ion channel</keyword>
<dbReference type="GO" id="GO:0098794">
    <property type="term" value="C:postsynapse"/>
    <property type="evidence" value="ECO:0007669"/>
    <property type="project" value="GOC"/>
</dbReference>
<feature type="chain" id="PRO_5039951915" evidence="15">
    <location>
        <begin position="19"/>
        <end position="468"/>
    </location>
</feature>
<dbReference type="OrthoDB" id="10015672at2759"/>
<dbReference type="PANTHER" id="PTHR18945">
    <property type="entry name" value="NEUROTRANSMITTER GATED ION CHANNEL"/>
    <property type="match status" value="1"/>
</dbReference>
<dbReference type="PROSITE" id="PS00236">
    <property type="entry name" value="NEUROTR_ION_CHANNEL"/>
    <property type="match status" value="1"/>
</dbReference>
<dbReference type="KEGG" id="bfo:118417572"/>
<dbReference type="PRINTS" id="PR00253">
    <property type="entry name" value="GABAARECEPTR"/>
</dbReference>
<keyword evidence="9 14" id="KW-0472">Membrane</keyword>
<dbReference type="GO" id="GO:0005254">
    <property type="term" value="F:chloride channel activity"/>
    <property type="evidence" value="ECO:0007669"/>
    <property type="project" value="UniProtKB-KW"/>
</dbReference>
<feature type="domain" description="Neurotransmitter-gated ion-channel ligand-binding" evidence="16">
    <location>
        <begin position="55"/>
        <end position="195"/>
    </location>
</feature>
<dbReference type="GO" id="GO:1902476">
    <property type="term" value="P:chloride transmembrane transport"/>
    <property type="evidence" value="ECO:0000318"/>
    <property type="project" value="GO_Central"/>
</dbReference>
<feature type="signal peptide" evidence="15">
    <location>
        <begin position="1"/>
        <end position="18"/>
    </location>
</feature>
<evidence type="ECO:0000256" key="13">
    <source>
        <dbReference type="SAM" id="MobiDB-lite"/>
    </source>
</evidence>
<evidence type="ECO:0000256" key="3">
    <source>
        <dbReference type="ARBA" id="ARBA00022448"/>
    </source>
</evidence>
<keyword evidence="10" id="KW-0869">Chloride channel</keyword>
<comment type="subcellular location">
    <subcellularLocation>
        <location evidence="2">Cell membrane</location>
    </subcellularLocation>
    <subcellularLocation>
        <location evidence="1">Membrane</location>
        <topology evidence="1">Multi-pass membrane protein</topology>
    </subcellularLocation>
</comment>
<keyword evidence="5 14" id="KW-0812">Transmembrane</keyword>
<evidence type="ECO:0000256" key="4">
    <source>
        <dbReference type="ARBA" id="ARBA00022475"/>
    </source>
</evidence>
<evidence type="ECO:0000313" key="18">
    <source>
        <dbReference type="Proteomes" id="UP000001554"/>
    </source>
</evidence>
<evidence type="ECO:0000256" key="14">
    <source>
        <dbReference type="SAM" id="Phobius"/>
    </source>
</evidence>
<dbReference type="InterPro" id="IPR018000">
    <property type="entry name" value="Neurotransmitter_ion_chnl_CS"/>
</dbReference>